<dbReference type="Proteomes" id="UP001057134">
    <property type="component" value="Chromosome"/>
</dbReference>
<evidence type="ECO:0000256" key="5">
    <source>
        <dbReference type="ARBA" id="ARBA00023136"/>
    </source>
</evidence>
<reference evidence="7" key="2">
    <citation type="journal article" date="2021" name="J Anim Sci Technol">
        <title>Complete genome sequence of Paenibacillus konkukensis sp. nov. SK3146 as a potential probiotic strain.</title>
        <authorList>
            <person name="Jung H.I."/>
            <person name="Park S."/>
            <person name="Niu K.M."/>
            <person name="Lee S.W."/>
            <person name="Kothari D."/>
            <person name="Yi K.J."/>
            <person name="Kim S.K."/>
        </authorList>
    </citation>
    <scope>NUCLEOTIDE SEQUENCE</scope>
    <source>
        <strain evidence="7">SK3146</strain>
    </source>
</reference>
<dbReference type="Pfam" id="PF09678">
    <property type="entry name" value="Caa3_CtaG"/>
    <property type="match status" value="1"/>
</dbReference>
<keyword evidence="5 6" id="KW-0472">Membrane</keyword>
<evidence type="ECO:0000256" key="2">
    <source>
        <dbReference type="ARBA" id="ARBA00022475"/>
    </source>
</evidence>
<name>A0ABY4RHG2_9BACL</name>
<comment type="subcellular location">
    <subcellularLocation>
        <location evidence="1">Cell membrane</location>
        <topology evidence="1">Multi-pass membrane protein</topology>
    </subcellularLocation>
</comment>
<evidence type="ECO:0000313" key="8">
    <source>
        <dbReference type="Proteomes" id="UP001057134"/>
    </source>
</evidence>
<evidence type="ECO:0000256" key="3">
    <source>
        <dbReference type="ARBA" id="ARBA00022692"/>
    </source>
</evidence>
<feature type="transmembrane region" description="Helical" evidence="6">
    <location>
        <begin position="109"/>
        <end position="136"/>
    </location>
</feature>
<sequence length="283" mass="32097">MDLLTIVKAYGFRAVFSPELLIGIAAVAYFYVKYRRGGNSRAETAYFLLGLFLFYLALGGPLNLFGHFWFSVHMLQQSILYLVAPPLIYRGMPAEWFEHILQNKVCKAVIAVIGNPLIAIFLFNGALSFYHIPFIFDATMSNYALHNMLHLLLLLTAFGLWWPVYNPAGLYSLSPLKKMAYIFINGIMLTPACALIIFAGDLLYTTYTGSTHLLCLPFYSVTVERLPLSLDWLTPLNDQQLGGVVMKIVQEVSYGCMLGYIFFQWYRQEKDGAEDGYDPLLQE</sequence>
<keyword evidence="2" id="KW-1003">Cell membrane</keyword>
<dbReference type="RefSeq" id="WP_249863454.1">
    <property type="nucleotide sequence ID" value="NZ_CP027059.1"/>
</dbReference>
<keyword evidence="8" id="KW-1185">Reference proteome</keyword>
<keyword evidence="4 6" id="KW-1133">Transmembrane helix</keyword>
<reference evidence="7" key="1">
    <citation type="submission" date="2018-02" db="EMBL/GenBank/DDBJ databases">
        <authorList>
            <person name="Kim S.-K."/>
            <person name="Jung H.-I."/>
            <person name="Lee S.-W."/>
        </authorList>
    </citation>
    <scope>NUCLEOTIDE SEQUENCE</scope>
    <source>
        <strain evidence="7">SK3146</strain>
    </source>
</reference>
<dbReference type="InterPro" id="IPR019108">
    <property type="entry name" value="Caa3_assmbl_CtaG-rel"/>
</dbReference>
<feature type="transmembrane region" description="Helical" evidence="6">
    <location>
        <begin position="44"/>
        <end position="62"/>
    </location>
</feature>
<evidence type="ECO:0000256" key="4">
    <source>
        <dbReference type="ARBA" id="ARBA00022989"/>
    </source>
</evidence>
<protein>
    <submittedName>
        <fullName evidence="7">Cytochrome c oxidase caa3 assembly factor (Caa3_CtaG)</fullName>
    </submittedName>
</protein>
<evidence type="ECO:0000313" key="7">
    <source>
        <dbReference type="EMBL" id="UQZ81205.1"/>
    </source>
</evidence>
<evidence type="ECO:0000256" key="1">
    <source>
        <dbReference type="ARBA" id="ARBA00004651"/>
    </source>
</evidence>
<feature type="transmembrane region" description="Helical" evidence="6">
    <location>
        <begin position="148"/>
        <end position="168"/>
    </location>
</feature>
<organism evidence="7 8">
    <name type="scientific">Paenibacillus konkukensis</name>
    <dbReference type="NCBI Taxonomy" id="2020716"/>
    <lineage>
        <taxon>Bacteria</taxon>
        <taxon>Bacillati</taxon>
        <taxon>Bacillota</taxon>
        <taxon>Bacilli</taxon>
        <taxon>Bacillales</taxon>
        <taxon>Paenibacillaceae</taxon>
        <taxon>Paenibacillus</taxon>
    </lineage>
</organism>
<proteinExistence type="predicted"/>
<feature type="transmembrane region" description="Helical" evidence="6">
    <location>
        <begin position="180"/>
        <end position="204"/>
    </location>
</feature>
<gene>
    <name evidence="7" type="ORF">SK3146_00361</name>
</gene>
<evidence type="ECO:0000256" key="6">
    <source>
        <dbReference type="SAM" id="Phobius"/>
    </source>
</evidence>
<accession>A0ABY4RHG2</accession>
<keyword evidence="3 6" id="KW-0812">Transmembrane</keyword>
<dbReference type="EMBL" id="CP027059">
    <property type="protein sequence ID" value="UQZ81205.1"/>
    <property type="molecule type" value="Genomic_DNA"/>
</dbReference>
<feature type="transmembrane region" description="Helical" evidence="6">
    <location>
        <begin position="12"/>
        <end position="32"/>
    </location>
</feature>